<dbReference type="Pfam" id="PF01636">
    <property type="entry name" value="APH"/>
    <property type="match status" value="1"/>
</dbReference>
<keyword evidence="3" id="KW-1185">Reference proteome</keyword>
<evidence type="ECO:0000313" key="3">
    <source>
        <dbReference type="Proteomes" id="UP000617743"/>
    </source>
</evidence>
<evidence type="ECO:0000259" key="1">
    <source>
        <dbReference type="Pfam" id="PF01636"/>
    </source>
</evidence>
<proteinExistence type="predicted"/>
<protein>
    <recommendedName>
        <fullName evidence="1">Aminoglycoside phosphotransferase domain-containing protein</fullName>
    </recommendedName>
</protein>
<dbReference type="SUPFAM" id="SSF56112">
    <property type="entry name" value="Protein kinase-like (PK-like)"/>
    <property type="match status" value="1"/>
</dbReference>
<reference evidence="3" key="1">
    <citation type="journal article" date="2019" name="Int. J. Syst. Evol. Microbiol.">
        <title>The Global Catalogue of Microorganisms (GCM) 10K type strain sequencing project: providing services to taxonomists for standard genome sequencing and annotation.</title>
        <authorList>
            <consortium name="The Broad Institute Genomics Platform"/>
            <consortium name="The Broad Institute Genome Sequencing Center for Infectious Disease"/>
            <person name="Wu L."/>
            <person name="Ma J."/>
        </authorList>
    </citation>
    <scope>NUCLEOTIDE SEQUENCE [LARGE SCALE GENOMIC DNA]</scope>
    <source>
        <strain evidence="3">JCM 4866</strain>
    </source>
</reference>
<comment type="caution">
    <text evidence="2">The sequence shown here is derived from an EMBL/GenBank/DDBJ whole genome shotgun (WGS) entry which is preliminary data.</text>
</comment>
<organism evidence="2 3">
    <name type="scientific">Streptomyces lomondensis</name>
    <dbReference type="NCBI Taxonomy" id="68229"/>
    <lineage>
        <taxon>Bacteria</taxon>
        <taxon>Bacillati</taxon>
        <taxon>Actinomycetota</taxon>
        <taxon>Actinomycetes</taxon>
        <taxon>Kitasatosporales</taxon>
        <taxon>Streptomycetaceae</taxon>
        <taxon>Streptomyces</taxon>
    </lineage>
</organism>
<dbReference type="InterPro" id="IPR002575">
    <property type="entry name" value="Aminoglycoside_PTrfase"/>
</dbReference>
<sequence>MVEPAPGEEVDASELSESQAWRWGEALALVHHDAAGLDAGLPESFGELGGVGELFADDTALVEATGRLVGLMGELPRGQGRWGVVHGDFELDNMAWEGGRPVAYDFDEAALSWYRRCRLCRA</sequence>
<dbReference type="Proteomes" id="UP000617743">
    <property type="component" value="Unassembled WGS sequence"/>
</dbReference>
<feature type="domain" description="Aminoglycoside phosphotransferase" evidence="1">
    <location>
        <begin position="18"/>
        <end position="113"/>
    </location>
</feature>
<name>A0ABQ2WY14_9ACTN</name>
<dbReference type="RefSeq" id="WP_190048128.1">
    <property type="nucleotide sequence ID" value="NZ_BMWC01000001.1"/>
</dbReference>
<gene>
    <name evidence="2" type="ORF">GCM10010383_01600</name>
</gene>
<dbReference type="InterPro" id="IPR011009">
    <property type="entry name" value="Kinase-like_dom_sf"/>
</dbReference>
<dbReference type="EMBL" id="BMWC01000001">
    <property type="protein sequence ID" value="GGW77938.1"/>
    <property type="molecule type" value="Genomic_DNA"/>
</dbReference>
<accession>A0ABQ2WY14</accession>
<evidence type="ECO:0000313" key="2">
    <source>
        <dbReference type="EMBL" id="GGW77938.1"/>
    </source>
</evidence>